<dbReference type="RefSeq" id="WP_058248920.1">
    <property type="nucleotide sequence ID" value="NZ_CYSE01000008.1"/>
</dbReference>
<name>A0A0N7M0V3_9RHOB</name>
<evidence type="ECO:0000313" key="1">
    <source>
        <dbReference type="EMBL" id="CUH81505.1"/>
    </source>
</evidence>
<reference evidence="1 2" key="1">
    <citation type="submission" date="2015-09" db="EMBL/GenBank/DDBJ databases">
        <authorList>
            <consortium name="Swine Surveillance"/>
        </authorList>
    </citation>
    <scope>NUCLEOTIDE SEQUENCE [LARGE SCALE GENOMIC DNA]</scope>
    <source>
        <strain evidence="1 2">CECT 7648</strain>
    </source>
</reference>
<dbReference type="InterPro" id="IPR009061">
    <property type="entry name" value="DNA-bd_dom_put_sf"/>
</dbReference>
<dbReference type="STRING" id="441103.TRN7648_03504"/>
<gene>
    <name evidence="1" type="ORF">TRN7648_03504</name>
</gene>
<protein>
    <recommendedName>
        <fullName evidence="3">Helix-turn-helix domain protein</fullName>
    </recommendedName>
</protein>
<dbReference type="OrthoDB" id="9806994at2"/>
<proteinExistence type="predicted"/>
<evidence type="ECO:0008006" key="3">
    <source>
        <dbReference type="Google" id="ProtNLM"/>
    </source>
</evidence>
<dbReference type="Proteomes" id="UP000054935">
    <property type="component" value="Unassembled WGS sequence"/>
</dbReference>
<accession>A0A0N7M0V3</accession>
<dbReference type="AlphaFoldDB" id="A0A0N7M0V3"/>
<dbReference type="EMBL" id="CYSE01000008">
    <property type="protein sequence ID" value="CUH81505.1"/>
    <property type="molecule type" value="Genomic_DNA"/>
</dbReference>
<organism evidence="1 2">
    <name type="scientific">Tropicibacter naphthalenivorans</name>
    <dbReference type="NCBI Taxonomy" id="441103"/>
    <lineage>
        <taxon>Bacteria</taxon>
        <taxon>Pseudomonadati</taxon>
        <taxon>Pseudomonadota</taxon>
        <taxon>Alphaproteobacteria</taxon>
        <taxon>Rhodobacterales</taxon>
        <taxon>Roseobacteraceae</taxon>
        <taxon>Tropicibacter</taxon>
    </lineage>
</organism>
<evidence type="ECO:0000313" key="2">
    <source>
        <dbReference type="Proteomes" id="UP000054935"/>
    </source>
</evidence>
<sequence>MFDTRLTQIELAARWRISHRTLEYWRSLGEGPRFIKIGRLVIYRMEDVVAFENRELSEIPADKAGD</sequence>
<dbReference type="SUPFAM" id="SSF46955">
    <property type="entry name" value="Putative DNA-binding domain"/>
    <property type="match status" value="1"/>
</dbReference>
<keyword evidence="2" id="KW-1185">Reference proteome</keyword>